<accession>A0ABY7DLG6</accession>
<reference evidence="1" key="1">
    <citation type="submission" date="2022-11" db="EMBL/GenBank/DDBJ databases">
        <title>Centuries of genome instability and evolution in soft-shell clam transmissible cancer (bioRxiv).</title>
        <authorList>
            <person name="Hart S.F.M."/>
            <person name="Yonemitsu M.A."/>
            <person name="Giersch R.M."/>
            <person name="Beal B.F."/>
            <person name="Arriagada G."/>
            <person name="Davis B.W."/>
            <person name="Ostrander E.A."/>
            <person name="Goff S.P."/>
            <person name="Metzger M.J."/>
        </authorList>
    </citation>
    <scope>NUCLEOTIDE SEQUENCE</scope>
    <source>
        <strain evidence="1">MELC-2E11</strain>
        <tissue evidence="1">Siphon/mantle</tissue>
    </source>
</reference>
<organism evidence="1 2">
    <name type="scientific">Mya arenaria</name>
    <name type="common">Soft-shell clam</name>
    <dbReference type="NCBI Taxonomy" id="6604"/>
    <lineage>
        <taxon>Eukaryota</taxon>
        <taxon>Metazoa</taxon>
        <taxon>Spiralia</taxon>
        <taxon>Lophotrochozoa</taxon>
        <taxon>Mollusca</taxon>
        <taxon>Bivalvia</taxon>
        <taxon>Autobranchia</taxon>
        <taxon>Heteroconchia</taxon>
        <taxon>Euheterodonta</taxon>
        <taxon>Imparidentia</taxon>
        <taxon>Neoheterodontei</taxon>
        <taxon>Myida</taxon>
        <taxon>Myoidea</taxon>
        <taxon>Myidae</taxon>
        <taxon>Mya</taxon>
    </lineage>
</organism>
<evidence type="ECO:0000313" key="1">
    <source>
        <dbReference type="EMBL" id="WAQ98534.1"/>
    </source>
</evidence>
<evidence type="ECO:0008006" key="3">
    <source>
        <dbReference type="Google" id="ProtNLM"/>
    </source>
</evidence>
<dbReference type="Gene3D" id="2.170.300.10">
    <property type="entry name" value="Tie2 ligand-binding domain superfamily"/>
    <property type="match status" value="1"/>
</dbReference>
<gene>
    <name evidence="1" type="ORF">MAR_022907</name>
</gene>
<protein>
    <recommendedName>
        <fullName evidence="3">EGF-like domain-containing protein</fullName>
    </recommendedName>
</protein>
<name>A0ABY7DLG6_MYAAR</name>
<proteinExistence type="predicted"/>
<evidence type="ECO:0000313" key="2">
    <source>
        <dbReference type="Proteomes" id="UP001164746"/>
    </source>
</evidence>
<dbReference type="EMBL" id="CP111014">
    <property type="protein sequence ID" value="WAQ98534.1"/>
    <property type="molecule type" value="Genomic_DNA"/>
</dbReference>
<dbReference type="Proteomes" id="UP001164746">
    <property type="component" value="Chromosome 3"/>
</dbReference>
<keyword evidence="2" id="KW-1185">Reference proteome</keyword>
<sequence>MTGFYGFECQNTCSGNCRYNTTCNFITACTDGAYGLHCSSKCSHCRDSGVCEKVTGNCPAGGCERGFKGAKCDTSSFTLQ</sequence>